<evidence type="ECO:0000256" key="4">
    <source>
        <dbReference type="ARBA" id="ARBA00023125"/>
    </source>
</evidence>
<dbReference type="AlphaFoldDB" id="A0A1E2V5I0"/>
<feature type="DNA-binding region" description="OmpR/PhoB-type" evidence="7">
    <location>
        <begin position="124"/>
        <end position="219"/>
    </location>
</feature>
<dbReference type="GO" id="GO:0005829">
    <property type="term" value="C:cytosol"/>
    <property type="evidence" value="ECO:0007669"/>
    <property type="project" value="TreeGrafter"/>
</dbReference>
<dbReference type="Gene3D" id="6.10.250.690">
    <property type="match status" value="1"/>
</dbReference>
<feature type="modified residue" description="4-aspartylphosphate" evidence="6">
    <location>
        <position position="51"/>
    </location>
</feature>
<keyword evidence="4 7" id="KW-0238">DNA-binding</keyword>
<gene>
    <name evidence="10" type="ORF">BFW38_00460</name>
</gene>
<sequence length="222" mass="24556">MRLLIIEDDALIADAVQQALTPQGYVIDIMNTATSARGALRQGGFDLILLDLGLPDGEGLQLLAEQRSRGDLTPFMIITARDQLDDRVQGLNLGADDYLPKPFSLVELEARARALIRRSQQRSDNGLSYGPLTLYTDSGNVILNGAPLDLPQRELRLLESLLIQAGSIVPREVLESRVFGYSEVGSNALEVYISRLRKRLNGSDLQIRTLRGLGYRLERPKS</sequence>
<dbReference type="GO" id="GO:0006355">
    <property type="term" value="P:regulation of DNA-templated transcription"/>
    <property type="evidence" value="ECO:0007669"/>
    <property type="project" value="InterPro"/>
</dbReference>
<dbReference type="PANTHER" id="PTHR48111:SF1">
    <property type="entry name" value="TWO-COMPONENT RESPONSE REGULATOR ORR33"/>
    <property type="match status" value="1"/>
</dbReference>
<name>A0A1E2V5I0_9GAMM</name>
<keyword evidence="2" id="KW-0902">Two-component regulatory system</keyword>
<evidence type="ECO:0000256" key="3">
    <source>
        <dbReference type="ARBA" id="ARBA00023015"/>
    </source>
</evidence>
<reference evidence="10 11" key="1">
    <citation type="submission" date="2016-08" db="EMBL/GenBank/DDBJ databases">
        <authorList>
            <person name="Seilhamer J.J."/>
        </authorList>
    </citation>
    <scope>NUCLEOTIDE SEQUENCE [LARGE SCALE GENOMIC DNA]</scope>
    <source>
        <strain evidence="10 11">PH27A</strain>
    </source>
</reference>
<dbReference type="SMART" id="SM00448">
    <property type="entry name" value="REC"/>
    <property type="match status" value="1"/>
</dbReference>
<dbReference type="GO" id="GO:0000156">
    <property type="term" value="F:phosphorelay response regulator activity"/>
    <property type="evidence" value="ECO:0007669"/>
    <property type="project" value="TreeGrafter"/>
</dbReference>
<dbReference type="CDD" id="cd17624">
    <property type="entry name" value="REC_OmpR_PmrA-like"/>
    <property type="match status" value="1"/>
</dbReference>
<protein>
    <submittedName>
        <fullName evidence="10">DNA-binding response regulator</fullName>
    </submittedName>
</protein>
<dbReference type="InterPro" id="IPR001867">
    <property type="entry name" value="OmpR/PhoB-type_DNA-bd"/>
</dbReference>
<comment type="caution">
    <text evidence="10">The sequence shown here is derived from an EMBL/GenBank/DDBJ whole genome shotgun (WGS) entry which is preliminary data.</text>
</comment>
<dbReference type="PROSITE" id="PS51755">
    <property type="entry name" value="OMPR_PHOB"/>
    <property type="match status" value="1"/>
</dbReference>
<dbReference type="Gene3D" id="3.40.50.2300">
    <property type="match status" value="1"/>
</dbReference>
<dbReference type="PROSITE" id="PS50110">
    <property type="entry name" value="RESPONSE_REGULATORY"/>
    <property type="match status" value="1"/>
</dbReference>
<keyword evidence="1 6" id="KW-0597">Phosphoprotein</keyword>
<dbReference type="PANTHER" id="PTHR48111">
    <property type="entry name" value="REGULATOR OF RPOS"/>
    <property type="match status" value="1"/>
</dbReference>
<feature type="domain" description="OmpR/PhoB-type" evidence="9">
    <location>
        <begin position="124"/>
        <end position="219"/>
    </location>
</feature>
<evidence type="ECO:0000256" key="1">
    <source>
        <dbReference type="ARBA" id="ARBA00022553"/>
    </source>
</evidence>
<evidence type="ECO:0000313" key="11">
    <source>
        <dbReference type="Proteomes" id="UP000094291"/>
    </source>
</evidence>
<dbReference type="SUPFAM" id="SSF52172">
    <property type="entry name" value="CheY-like"/>
    <property type="match status" value="1"/>
</dbReference>
<feature type="domain" description="Response regulatory" evidence="8">
    <location>
        <begin position="2"/>
        <end position="116"/>
    </location>
</feature>
<organism evidence="10 11">
    <name type="scientific">Terasakiispira papahanaumokuakeensis</name>
    <dbReference type="NCBI Taxonomy" id="197479"/>
    <lineage>
        <taxon>Bacteria</taxon>
        <taxon>Pseudomonadati</taxon>
        <taxon>Pseudomonadota</taxon>
        <taxon>Gammaproteobacteria</taxon>
        <taxon>Oceanospirillales</taxon>
        <taxon>Terasakiispira</taxon>
    </lineage>
</organism>
<evidence type="ECO:0000259" key="9">
    <source>
        <dbReference type="PROSITE" id="PS51755"/>
    </source>
</evidence>
<proteinExistence type="predicted"/>
<dbReference type="InterPro" id="IPR011006">
    <property type="entry name" value="CheY-like_superfamily"/>
</dbReference>
<accession>A0A1E2V5I0</accession>
<dbReference type="GO" id="GO:0032993">
    <property type="term" value="C:protein-DNA complex"/>
    <property type="evidence" value="ECO:0007669"/>
    <property type="project" value="TreeGrafter"/>
</dbReference>
<dbReference type="Pfam" id="PF00486">
    <property type="entry name" value="Trans_reg_C"/>
    <property type="match status" value="1"/>
</dbReference>
<keyword evidence="3" id="KW-0805">Transcription regulation</keyword>
<evidence type="ECO:0000259" key="8">
    <source>
        <dbReference type="PROSITE" id="PS50110"/>
    </source>
</evidence>
<dbReference type="EMBL" id="MDTQ01000001">
    <property type="protein sequence ID" value="ODC02241.1"/>
    <property type="molecule type" value="Genomic_DNA"/>
</dbReference>
<evidence type="ECO:0000256" key="6">
    <source>
        <dbReference type="PROSITE-ProRule" id="PRU00169"/>
    </source>
</evidence>
<dbReference type="STRING" id="197479.BFW38_00460"/>
<dbReference type="RefSeq" id="WP_068996625.1">
    <property type="nucleotide sequence ID" value="NZ_MDTQ01000001.1"/>
</dbReference>
<dbReference type="GO" id="GO:0000976">
    <property type="term" value="F:transcription cis-regulatory region binding"/>
    <property type="evidence" value="ECO:0007669"/>
    <property type="project" value="TreeGrafter"/>
</dbReference>
<keyword evidence="11" id="KW-1185">Reference proteome</keyword>
<dbReference type="OrthoDB" id="9802426at2"/>
<dbReference type="InterPro" id="IPR036388">
    <property type="entry name" value="WH-like_DNA-bd_sf"/>
</dbReference>
<dbReference type="Proteomes" id="UP000094291">
    <property type="component" value="Unassembled WGS sequence"/>
</dbReference>
<dbReference type="Gene3D" id="1.10.10.10">
    <property type="entry name" value="Winged helix-like DNA-binding domain superfamily/Winged helix DNA-binding domain"/>
    <property type="match status" value="1"/>
</dbReference>
<evidence type="ECO:0000256" key="7">
    <source>
        <dbReference type="PROSITE-ProRule" id="PRU01091"/>
    </source>
</evidence>
<dbReference type="SMART" id="SM00862">
    <property type="entry name" value="Trans_reg_C"/>
    <property type="match status" value="1"/>
</dbReference>
<evidence type="ECO:0000256" key="5">
    <source>
        <dbReference type="ARBA" id="ARBA00023163"/>
    </source>
</evidence>
<dbReference type="Pfam" id="PF00072">
    <property type="entry name" value="Response_reg"/>
    <property type="match status" value="1"/>
</dbReference>
<keyword evidence="5" id="KW-0804">Transcription</keyword>
<dbReference type="CDD" id="cd00383">
    <property type="entry name" value="trans_reg_C"/>
    <property type="match status" value="1"/>
</dbReference>
<evidence type="ECO:0000256" key="2">
    <source>
        <dbReference type="ARBA" id="ARBA00023012"/>
    </source>
</evidence>
<dbReference type="InterPro" id="IPR039420">
    <property type="entry name" value="WalR-like"/>
</dbReference>
<evidence type="ECO:0000313" key="10">
    <source>
        <dbReference type="EMBL" id="ODC02241.1"/>
    </source>
</evidence>
<dbReference type="InterPro" id="IPR001789">
    <property type="entry name" value="Sig_transdc_resp-reg_receiver"/>
</dbReference>